<dbReference type="Proteomes" id="UP000009374">
    <property type="component" value="Unassembled WGS sequence"/>
</dbReference>
<accession>C6HTY1</accession>
<sequence length="141" mass="14609">MNPLSLVVTLMASAILTAFGLPFVLGEIHSSRLSALEGDIGHVAKAAAAYGRANGSYSGISCPALASEGFWPANGCSGTDFLFTELPDTAVTVGSINPMNFDVNVSTAYYVPDDLVRVCTAWGPKTDSCASSPGQVVLTFQ</sequence>
<organism evidence="1 2">
    <name type="scientific">Leptospirillum ferrodiazotrophum</name>
    <dbReference type="NCBI Taxonomy" id="412449"/>
    <lineage>
        <taxon>Bacteria</taxon>
        <taxon>Pseudomonadati</taxon>
        <taxon>Nitrospirota</taxon>
        <taxon>Nitrospiria</taxon>
        <taxon>Nitrospirales</taxon>
        <taxon>Nitrospiraceae</taxon>
        <taxon>Leptospirillum</taxon>
    </lineage>
</organism>
<dbReference type="EMBL" id="GG693852">
    <property type="protein sequence ID" value="EES53909.1"/>
    <property type="molecule type" value="Genomic_DNA"/>
</dbReference>
<dbReference type="InterPro" id="IPR045584">
    <property type="entry name" value="Pilin-like"/>
</dbReference>
<reference evidence="1 2" key="1">
    <citation type="journal article" date="2009" name="Appl. Environ. Microbiol.">
        <title>Community genomic and proteomic analyses of chemoautotrophic iron-oxidizing "Leptospirillum rubarum" (Group II) and "Leptospirillum ferrodiazotrophum" (Group III) bacteria in acid mine drainage biofilms.</title>
        <authorList>
            <person name="Goltsman D.S."/>
            <person name="Denef V.J."/>
            <person name="Singer S.W."/>
            <person name="VerBerkmoes N.C."/>
            <person name="Lefsrud M."/>
            <person name="Mueller R.S."/>
            <person name="Dick G.J."/>
            <person name="Sun C.L."/>
            <person name="Wheeler K.E."/>
            <person name="Zemla A."/>
            <person name="Baker B.J."/>
            <person name="Hauser L."/>
            <person name="Land M."/>
            <person name="Shah M.B."/>
            <person name="Thelen M.P."/>
            <person name="Hettich R.L."/>
            <person name="Banfield J.F."/>
        </authorList>
    </citation>
    <scope>NUCLEOTIDE SEQUENCE [LARGE SCALE GENOMIC DNA]</scope>
</reference>
<keyword evidence="2" id="KW-1185">Reference proteome</keyword>
<protein>
    <submittedName>
        <fullName evidence="1">Uncharacterized protein</fullName>
    </submittedName>
</protein>
<gene>
    <name evidence="1" type="ORF">UBAL3_44810046</name>
</gene>
<evidence type="ECO:0000313" key="1">
    <source>
        <dbReference type="EMBL" id="EES53909.1"/>
    </source>
</evidence>
<proteinExistence type="predicted"/>
<dbReference type="SUPFAM" id="SSF54523">
    <property type="entry name" value="Pili subunits"/>
    <property type="match status" value="1"/>
</dbReference>
<dbReference type="AlphaFoldDB" id="C6HTY1"/>
<evidence type="ECO:0000313" key="2">
    <source>
        <dbReference type="Proteomes" id="UP000009374"/>
    </source>
</evidence>
<name>C6HTY1_9BACT</name>